<dbReference type="RefSeq" id="WP_149812170.1">
    <property type="nucleotide sequence ID" value="NZ_VUKA01000004.1"/>
</dbReference>
<dbReference type="Proteomes" id="UP000322110">
    <property type="component" value="Unassembled WGS sequence"/>
</dbReference>
<gene>
    <name evidence="3" type="ORF">F0Q34_10445</name>
</gene>
<organism evidence="3 4">
    <name type="scientific">Teichococcus oryzae</name>
    <dbReference type="NCBI Taxonomy" id="1608942"/>
    <lineage>
        <taxon>Bacteria</taxon>
        <taxon>Pseudomonadati</taxon>
        <taxon>Pseudomonadota</taxon>
        <taxon>Alphaproteobacteria</taxon>
        <taxon>Acetobacterales</taxon>
        <taxon>Roseomonadaceae</taxon>
        <taxon>Roseomonas</taxon>
    </lineage>
</organism>
<dbReference type="Pfam" id="PF19574">
    <property type="entry name" value="LolA_3"/>
    <property type="match status" value="1"/>
</dbReference>
<evidence type="ECO:0000313" key="3">
    <source>
        <dbReference type="EMBL" id="KAA2213057.1"/>
    </source>
</evidence>
<evidence type="ECO:0000313" key="4">
    <source>
        <dbReference type="Proteomes" id="UP000322110"/>
    </source>
</evidence>
<evidence type="ECO:0000256" key="2">
    <source>
        <dbReference type="SAM" id="SignalP"/>
    </source>
</evidence>
<accession>A0A5B2TF26</accession>
<feature type="signal peptide" evidence="2">
    <location>
        <begin position="1"/>
        <end position="21"/>
    </location>
</feature>
<comment type="caution">
    <text evidence="3">The sequence shown here is derived from an EMBL/GenBank/DDBJ whole genome shotgun (WGS) entry which is preliminary data.</text>
</comment>
<dbReference type="OrthoDB" id="7304127at2"/>
<keyword evidence="1 2" id="KW-0732">Signal</keyword>
<dbReference type="InterPro" id="IPR029046">
    <property type="entry name" value="LolA/LolB/LppX"/>
</dbReference>
<reference evidence="3 4" key="1">
    <citation type="journal article" date="2015" name="Int. J. Syst. Evol. Microbiol.">
        <title>Roseomonas oryzae sp. nov., isolated from paddy rhizosphere soil.</title>
        <authorList>
            <person name="Ramaprasad E.V."/>
            <person name="Sasikala Ch."/>
            <person name="Ramana Ch.V."/>
        </authorList>
    </citation>
    <scope>NUCLEOTIDE SEQUENCE [LARGE SCALE GENOMIC DNA]</scope>
    <source>
        <strain evidence="3 4">KCTC 42542</strain>
    </source>
</reference>
<keyword evidence="3" id="KW-0449">Lipoprotein</keyword>
<dbReference type="SUPFAM" id="SSF89392">
    <property type="entry name" value="Prokaryotic lipoproteins and lipoprotein localization factors"/>
    <property type="match status" value="1"/>
</dbReference>
<dbReference type="EMBL" id="VUKA01000004">
    <property type="protein sequence ID" value="KAA2213057.1"/>
    <property type="molecule type" value="Genomic_DNA"/>
</dbReference>
<name>A0A5B2TF26_9PROT</name>
<dbReference type="AlphaFoldDB" id="A0A5B2TF26"/>
<dbReference type="CDD" id="cd16325">
    <property type="entry name" value="LolA"/>
    <property type="match status" value="1"/>
</dbReference>
<evidence type="ECO:0000256" key="1">
    <source>
        <dbReference type="ARBA" id="ARBA00022729"/>
    </source>
</evidence>
<keyword evidence="4" id="KW-1185">Reference proteome</keyword>
<sequence length="192" mass="21156">MTHRRALIALALACLAPPALAQPAPTLDSVMAALAARRQGHARFTETREFPELSMPLPSSGTLSWAAPDRLEKHTTEPVEEILRIEGDRLVFARPAQNIRRELGLDEQPELRPLVESIRATLAGDLPTLQRHYEVRFAAQPDGGWRIDLTPRSMRVYAALQSVAISGRGDAVLSVVTRGNQGETRMTIQPEP</sequence>
<proteinExistence type="predicted"/>
<dbReference type="InterPro" id="IPR004564">
    <property type="entry name" value="OM_lipoprot_carrier_LolA-like"/>
</dbReference>
<protein>
    <submittedName>
        <fullName evidence="3">Outer membrane lipoprotein carrier protein LolA</fullName>
    </submittedName>
</protein>
<feature type="chain" id="PRO_5022700055" evidence="2">
    <location>
        <begin position="22"/>
        <end position="192"/>
    </location>
</feature>
<dbReference type="Gene3D" id="2.50.20.10">
    <property type="entry name" value="Lipoprotein localisation LolA/LolB/LppX"/>
    <property type="match status" value="1"/>
</dbReference>